<feature type="region of interest" description="Disordered" evidence="5">
    <location>
        <begin position="153"/>
        <end position="178"/>
    </location>
</feature>
<keyword evidence="3" id="KW-0238">DNA-binding</keyword>
<feature type="compositionally biased region" description="Polar residues" evidence="5">
    <location>
        <begin position="157"/>
        <end position="175"/>
    </location>
</feature>
<dbReference type="PANTHER" id="PTHR30349:SF41">
    <property type="entry name" value="INTEGRASE_RECOMBINASE PROTEIN MJ0367-RELATED"/>
    <property type="match status" value="1"/>
</dbReference>
<dbReference type="PROSITE" id="PS51898">
    <property type="entry name" value="TYR_RECOMBINASE"/>
    <property type="match status" value="1"/>
</dbReference>
<evidence type="ECO:0000259" key="6">
    <source>
        <dbReference type="PROSITE" id="PS51898"/>
    </source>
</evidence>
<dbReference type="InterPro" id="IPR010998">
    <property type="entry name" value="Integrase_recombinase_N"/>
</dbReference>
<dbReference type="Gene3D" id="1.10.443.10">
    <property type="entry name" value="Intergrase catalytic core"/>
    <property type="match status" value="1"/>
</dbReference>
<accession>A0A853KYA2</accession>
<dbReference type="Pfam" id="PF00589">
    <property type="entry name" value="Phage_integrase"/>
    <property type="match status" value="1"/>
</dbReference>
<protein>
    <recommendedName>
        <fullName evidence="6">Tyr recombinase domain-containing protein</fullName>
    </recommendedName>
</protein>
<name>A0A853KYA2_9PROT</name>
<gene>
    <name evidence="7" type="ORF">TH4_12840</name>
</gene>
<evidence type="ECO:0000256" key="4">
    <source>
        <dbReference type="ARBA" id="ARBA00023172"/>
    </source>
</evidence>
<dbReference type="InterPro" id="IPR002104">
    <property type="entry name" value="Integrase_catalytic"/>
</dbReference>
<sequence length="538" mass="62276">MNDKEIVDMILTFFHNESSEDFHLRQMAVIPEMHREEFKEISEERIKSRDAVDAEIVENLQNGDFSAVEGDVWQELLMRDRLDLVDEESIIYRKLCYGFLRARREANRRASMEDKLDFNANFQDPLFDPDRSIEEIVRLFRLSTGIIPNEDYCENAPASQATSSKQAPEQRNGQRSGIKPTVTELFEKWCRFQSVAIKTATDFETQIKRFCDLVGDRPVDEITSDDIIYFRDEVEKLPVRMTHKQRKMGTKELISSLEGREEIPRLKPQTVKNKSLAAISAVLGFAVKERILNENVAQRIGVRKPKEHEKEVKGLFFSSDRLQMILNSPVFSEGFRPLGGAGETAFWVPMICMFTGARLTEVCGLEIADVGCEKGVDYFFIRHNKTRDLKSDSTIRKIPIHSKLLAWGFKDYLETQRKAGQDRVFEKVNAEGPSISSAWSAWWSRYLRKKIGILDPRVNFHSFRHTVRRELLDKEVRESIVDAILGHSNGNVSERYGRDEDGLSYSMQRLKPAIEALTYEHVDFSRLQKPKYKTARKR</sequence>
<proteinExistence type="inferred from homology"/>
<dbReference type="Gene3D" id="1.10.150.130">
    <property type="match status" value="1"/>
</dbReference>
<dbReference type="InterPro" id="IPR013762">
    <property type="entry name" value="Integrase-like_cat_sf"/>
</dbReference>
<dbReference type="InterPro" id="IPR011010">
    <property type="entry name" value="DNA_brk_join_enz"/>
</dbReference>
<evidence type="ECO:0000313" key="7">
    <source>
        <dbReference type="EMBL" id="OAZ09343.1"/>
    </source>
</evidence>
<keyword evidence="2" id="KW-0229">DNA integration</keyword>
<dbReference type="PANTHER" id="PTHR30349">
    <property type="entry name" value="PHAGE INTEGRASE-RELATED"/>
    <property type="match status" value="1"/>
</dbReference>
<reference evidence="7 8" key="1">
    <citation type="submission" date="2014-07" db="EMBL/GenBank/DDBJ databases">
        <title>Draft genome sequence of Thalassospira tepidiphila 1-1B.</title>
        <authorList>
            <person name="Lai Q."/>
            <person name="Shao Z."/>
        </authorList>
    </citation>
    <scope>NUCLEOTIDE SEQUENCE [LARGE SCALE GENOMIC DNA]</scope>
    <source>
        <strain evidence="7 8">MCCC 1A03514</strain>
    </source>
</reference>
<organism evidence="7 8">
    <name type="scientific">Thalassospira tepidiphila MCCC 1A03514</name>
    <dbReference type="NCBI Taxonomy" id="1177930"/>
    <lineage>
        <taxon>Bacteria</taxon>
        <taxon>Pseudomonadati</taxon>
        <taxon>Pseudomonadota</taxon>
        <taxon>Alphaproteobacteria</taxon>
        <taxon>Rhodospirillales</taxon>
        <taxon>Thalassospiraceae</taxon>
        <taxon>Thalassospira</taxon>
    </lineage>
</organism>
<evidence type="ECO:0000256" key="2">
    <source>
        <dbReference type="ARBA" id="ARBA00022908"/>
    </source>
</evidence>
<evidence type="ECO:0000313" key="8">
    <source>
        <dbReference type="Proteomes" id="UP000094009"/>
    </source>
</evidence>
<dbReference type="EMBL" id="JPVZ01000005">
    <property type="protein sequence ID" value="OAZ09343.1"/>
    <property type="molecule type" value="Genomic_DNA"/>
</dbReference>
<evidence type="ECO:0000256" key="1">
    <source>
        <dbReference type="ARBA" id="ARBA00008857"/>
    </source>
</evidence>
<dbReference type="InterPro" id="IPR050090">
    <property type="entry name" value="Tyrosine_recombinase_XerCD"/>
</dbReference>
<keyword evidence="4" id="KW-0233">DNA recombination</keyword>
<dbReference type="AlphaFoldDB" id="A0A853KYA2"/>
<comment type="similarity">
    <text evidence="1">Belongs to the 'phage' integrase family.</text>
</comment>
<dbReference type="CDD" id="cd01184">
    <property type="entry name" value="INT_C_like_1"/>
    <property type="match status" value="1"/>
</dbReference>
<dbReference type="GO" id="GO:0015074">
    <property type="term" value="P:DNA integration"/>
    <property type="evidence" value="ECO:0007669"/>
    <property type="project" value="UniProtKB-KW"/>
</dbReference>
<dbReference type="SUPFAM" id="SSF56349">
    <property type="entry name" value="DNA breaking-rejoining enzymes"/>
    <property type="match status" value="1"/>
</dbReference>
<evidence type="ECO:0000256" key="5">
    <source>
        <dbReference type="SAM" id="MobiDB-lite"/>
    </source>
</evidence>
<feature type="domain" description="Tyr recombinase" evidence="6">
    <location>
        <begin position="312"/>
        <end position="515"/>
    </location>
</feature>
<dbReference type="Proteomes" id="UP000094009">
    <property type="component" value="Unassembled WGS sequence"/>
</dbReference>
<dbReference type="GO" id="GO:0003677">
    <property type="term" value="F:DNA binding"/>
    <property type="evidence" value="ECO:0007669"/>
    <property type="project" value="UniProtKB-KW"/>
</dbReference>
<dbReference type="RefSeq" id="WP_167351216.1">
    <property type="nucleotide sequence ID" value="NZ_JPVZ01000005.1"/>
</dbReference>
<dbReference type="GO" id="GO:0006310">
    <property type="term" value="P:DNA recombination"/>
    <property type="evidence" value="ECO:0007669"/>
    <property type="project" value="UniProtKB-KW"/>
</dbReference>
<evidence type="ECO:0000256" key="3">
    <source>
        <dbReference type="ARBA" id="ARBA00023125"/>
    </source>
</evidence>
<comment type="caution">
    <text evidence="7">The sequence shown here is derived from an EMBL/GenBank/DDBJ whole genome shotgun (WGS) entry which is preliminary data.</text>
</comment>